<dbReference type="Proteomes" id="UP001479436">
    <property type="component" value="Unassembled WGS sequence"/>
</dbReference>
<evidence type="ECO:0000259" key="7">
    <source>
        <dbReference type="Pfam" id="PF13886"/>
    </source>
</evidence>
<protein>
    <recommendedName>
        <fullName evidence="7">TM7S3/TM198-like domain-containing protein</fullName>
    </recommendedName>
</protein>
<feature type="transmembrane region" description="Helical" evidence="5">
    <location>
        <begin position="91"/>
        <end position="110"/>
    </location>
</feature>
<feature type="signal peptide" evidence="6">
    <location>
        <begin position="1"/>
        <end position="25"/>
    </location>
</feature>
<keyword evidence="9" id="KW-1185">Reference proteome</keyword>
<dbReference type="Pfam" id="PF13886">
    <property type="entry name" value="TM7S3_TM198"/>
    <property type="match status" value="1"/>
</dbReference>
<evidence type="ECO:0000256" key="6">
    <source>
        <dbReference type="SAM" id="SignalP"/>
    </source>
</evidence>
<proteinExistence type="predicted"/>
<feature type="chain" id="PRO_5046420733" description="TM7S3/TM198-like domain-containing protein" evidence="6">
    <location>
        <begin position="26"/>
        <end position="239"/>
    </location>
</feature>
<evidence type="ECO:0000256" key="3">
    <source>
        <dbReference type="ARBA" id="ARBA00022989"/>
    </source>
</evidence>
<comment type="subcellular location">
    <subcellularLocation>
        <location evidence="1">Membrane</location>
        <topology evidence="1">Multi-pass membrane protein</topology>
    </subcellularLocation>
</comment>
<feature type="transmembrane region" description="Helical" evidence="5">
    <location>
        <begin position="175"/>
        <end position="194"/>
    </location>
</feature>
<accession>A0ABR2WNR2</accession>
<feature type="transmembrane region" description="Helical" evidence="5">
    <location>
        <begin position="117"/>
        <end position="137"/>
    </location>
</feature>
<keyword evidence="4 5" id="KW-0472">Membrane</keyword>
<feature type="non-terminal residue" evidence="8">
    <location>
        <position position="239"/>
    </location>
</feature>
<keyword evidence="6" id="KW-0732">Signal</keyword>
<feature type="transmembrane region" description="Helical" evidence="5">
    <location>
        <begin position="35"/>
        <end position="55"/>
    </location>
</feature>
<feature type="domain" description="TM7S3/TM198-like" evidence="7">
    <location>
        <begin position="44"/>
        <end position="233"/>
    </location>
</feature>
<feature type="transmembrane region" description="Helical" evidence="5">
    <location>
        <begin position="214"/>
        <end position="236"/>
    </location>
</feature>
<name>A0ABR2WNR2_9FUNG</name>
<keyword evidence="2 5" id="KW-0812">Transmembrane</keyword>
<feature type="transmembrane region" description="Helical" evidence="5">
    <location>
        <begin position="62"/>
        <end position="79"/>
    </location>
</feature>
<reference evidence="8 9" key="1">
    <citation type="submission" date="2023-04" db="EMBL/GenBank/DDBJ databases">
        <title>Genome of Basidiobolus ranarum AG-B5.</title>
        <authorList>
            <person name="Stajich J.E."/>
            <person name="Carter-House D."/>
            <person name="Gryganskyi A."/>
        </authorList>
    </citation>
    <scope>NUCLEOTIDE SEQUENCE [LARGE SCALE GENOMIC DNA]</scope>
    <source>
        <strain evidence="8 9">AG-B5</strain>
    </source>
</reference>
<evidence type="ECO:0000256" key="5">
    <source>
        <dbReference type="SAM" id="Phobius"/>
    </source>
</evidence>
<sequence length="239" mass="26473">MINKQRIILERFLCSILLILPTVTAQGIFSETPVDIPTVVFTFVSLVIGIYFCFLSQYSYRVTTVLASGVMWGLVAFICVKETNHIQDLGILFPSVFGSALLGGFIWIYFRKLARIPLGCLGGITLGFSLLSVREGFLIQNHIIAQVFVAVLALVGLISVYFVKKYTFIFHSAMLGSYMTILPLDELIGVGFKSHLAYYWSGSSALVYAPTGKIYAMIGGLFGLVIVSALFQLYTYRPQ</sequence>
<feature type="transmembrane region" description="Helical" evidence="5">
    <location>
        <begin position="143"/>
        <end position="163"/>
    </location>
</feature>
<evidence type="ECO:0000313" key="9">
    <source>
        <dbReference type="Proteomes" id="UP001479436"/>
    </source>
</evidence>
<dbReference type="EMBL" id="JASJQH010000715">
    <property type="protein sequence ID" value="KAK9763170.1"/>
    <property type="molecule type" value="Genomic_DNA"/>
</dbReference>
<evidence type="ECO:0000256" key="4">
    <source>
        <dbReference type="ARBA" id="ARBA00023136"/>
    </source>
</evidence>
<evidence type="ECO:0000256" key="1">
    <source>
        <dbReference type="ARBA" id="ARBA00004141"/>
    </source>
</evidence>
<gene>
    <name evidence="8" type="ORF">K7432_010402</name>
</gene>
<comment type="caution">
    <text evidence="8">The sequence shown here is derived from an EMBL/GenBank/DDBJ whole genome shotgun (WGS) entry which is preliminary data.</text>
</comment>
<keyword evidence="3 5" id="KW-1133">Transmembrane helix</keyword>
<organism evidence="8 9">
    <name type="scientific">Basidiobolus ranarum</name>
    <dbReference type="NCBI Taxonomy" id="34480"/>
    <lineage>
        <taxon>Eukaryota</taxon>
        <taxon>Fungi</taxon>
        <taxon>Fungi incertae sedis</taxon>
        <taxon>Zoopagomycota</taxon>
        <taxon>Entomophthoromycotina</taxon>
        <taxon>Basidiobolomycetes</taxon>
        <taxon>Basidiobolales</taxon>
        <taxon>Basidiobolaceae</taxon>
        <taxon>Basidiobolus</taxon>
    </lineage>
</organism>
<evidence type="ECO:0000256" key="2">
    <source>
        <dbReference type="ARBA" id="ARBA00022692"/>
    </source>
</evidence>
<evidence type="ECO:0000313" key="8">
    <source>
        <dbReference type="EMBL" id="KAK9763170.1"/>
    </source>
</evidence>
<dbReference type="InterPro" id="IPR025256">
    <property type="entry name" value="TM7S3/TM198-like_dom"/>
</dbReference>